<evidence type="ECO:0000313" key="15">
    <source>
        <dbReference type="EMBL" id="SHM88356.1"/>
    </source>
</evidence>
<dbReference type="InterPro" id="IPR016030">
    <property type="entry name" value="CblAdoTrfase-like"/>
</dbReference>
<sequence>MKIYTKKGDKGETSLLGGKRVKKSDIRVEAYGTVDEVVALIAFARANVNTQKSKDLLLKVEKELFKLGAELACAEPEKVLKDRITEDDIMWLEDKIDDLMEEIEFKKDFVLPGPYPSSSSLHIARTVVRRAERLVVRLSEEENVRPEVLRYLNRLSDFLFTLSLYEEKEEVVKRSLEEIKKKISSGGLNRMGQEGTCENLNLELALKILKKAEEKAVEINKPMCIAVVDAGGNLLAFHRMDDALLVSIEIAINKAFTAVMLKMETSRLAELAKPNGELFGINNAYNGRIVPFGGGIPIFKNGKLIGAIGVSGGTVDEDVVVAKAGISAI</sequence>
<evidence type="ECO:0000256" key="7">
    <source>
        <dbReference type="ARBA" id="ARBA00022741"/>
    </source>
</evidence>
<dbReference type="Pfam" id="PF01923">
    <property type="entry name" value="Cob_adeno_trans"/>
    <property type="match status" value="1"/>
</dbReference>
<dbReference type="InterPro" id="IPR029499">
    <property type="entry name" value="PduO-typ"/>
</dbReference>
<dbReference type="Pfam" id="PF03928">
    <property type="entry name" value="HbpS-like"/>
    <property type="match status" value="1"/>
</dbReference>
<dbReference type="PANTHER" id="PTHR12213">
    <property type="entry name" value="CORRINOID ADENOSYLTRANSFERASE"/>
    <property type="match status" value="1"/>
</dbReference>
<reference evidence="16" key="1">
    <citation type="submission" date="2016-11" db="EMBL/GenBank/DDBJ databases">
        <authorList>
            <person name="Varghese N."/>
            <person name="Submissions S."/>
        </authorList>
    </citation>
    <scope>NUCLEOTIDE SEQUENCE [LARGE SCALE GENOMIC DNA]</scope>
    <source>
        <strain evidence="16">DSM 18802</strain>
    </source>
</reference>
<organism evidence="15 16">
    <name type="scientific">Caldanaerovirga acetigignens</name>
    <dbReference type="NCBI Taxonomy" id="447595"/>
    <lineage>
        <taxon>Bacteria</taxon>
        <taxon>Bacillati</taxon>
        <taxon>Bacillota</taxon>
        <taxon>Clostridia</taxon>
        <taxon>Thermosediminibacterales</taxon>
        <taxon>Thermosediminibacteraceae</taxon>
        <taxon>Caldanaerovirga</taxon>
    </lineage>
</organism>
<comment type="similarity">
    <text evidence="2">Belongs to the Cob(I)alamin adenosyltransferase family.</text>
</comment>
<dbReference type="EMBL" id="FRCR01000020">
    <property type="protein sequence ID" value="SHM88356.1"/>
    <property type="molecule type" value="Genomic_DNA"/>
</dbReference>
<dbReference type="EC" id="2.5.1.17" evidence="3"/>
<dbReference type="InterPro" id="IPR038084">
    <property type="entry name" value="PduO/GlcC-like_sf"/>
</dbReference>
<feature type="domain" description="Cobalamin adenosyltransferase-like" evidence="14">
    <location>
        <begin position="3"/>
        <end position="165"/>
    </location>
</feature>
<evidence type="ECO:0000256" key="8">
    <source>
        <dbReference type="ARBA" id="ARBA00022840"/>
    </source>
</evidence>
<keyword evidence="8" id="KW-0067">ATP-binding</keyword>
<evidence type="ECO:0000313" key="16">
    <source>
        <dbReference type="Proteomes" id="UP000184375"/>
    </source>
</evidence>
<name>A0A1M7MBZ2_9FIRM</name>
<dbReference type="NCBIfam" id="TIGR00636">
    <property type="entry name" value="PduO_Nterm"/>
    <property type="match status" value="1"/>
</dbReference>
<dbReference type="Proteomes" id="UP000184375">
    <property type="component" value="Unassembled WGS sequence"/>
</dbReference>
<dbReference type="GO" id="GO:0005524">
    <property type="term" value="F:ATP binding"/>
    <property type="evidence" value="ECO:0007669"/>
    <property type="project" value="UniProtKB-KW"/>
</dbReference>
<dbReference type="PIRSF" id="PIRSF036411">
    <property type="entry name" value="ATR_PduO"/>
    <property type="match status" value="1"/>
</dbReference>
<protein>
    <recommendedName>
        <fullName evidence="4">Corrinoid adenosyltransferase</fullName>
        <ecNumber evidence="3">2.5.1.17</ecNumber>
    </recommendedName>
    <alternativeName>
        <fullName evidence="9">Cob(II)alamin adenosyltransferase</fullName>
    </alternativeName>
    <alternativeName>
        <fullName evidence="11">Cob(II)yrinic acid a,c-diamide adenosyltransferase</fullName>
    </alternativeName>
    <alternativeName>
        <fullName evidence="10">Cobinamide/cobalamin adenosyltransferase</fullName>
    </alternativeName>
</protein>
<accession>A0A1M7MBZ2</accession>
<keyword evidence="6 15" id="KW-0808">Transferase</keyword>
<evidence type="ECO:0000256" key="13">
    <source>
        <dbReference type="ARBA" id="ARBA00048692"/>
    </source>
</evidence>
<dbReference type="GO" id="GO:0009236">
    <property type="term" value="P:cobalamin biosynthetic process"/>
    <property type="evidence" value="ECO:0007669"/>
    <property type="project" value="UniProtKB-KW"/>
</dbReference>
<evidence type="ECO:0000256" key="9">
    <source>
        <dbReference type="ARBA" id="ARBA00031529"/>
    </source>
</evidence>
<evidence type="ECO:0000256" key="5">
    <source>
        <dbReference type="ARBA" id="ARBA00022573"/>
    </source>
</evidence>
<comment type="pathway">
    <text evidence="1">Cofactor biosynthesis; adenosylcobalamin biosynthesis; adenosylcobalamin from cob(II)yrinate a,c-diamide: step 2/7.</text>
</comment>
<gene>
    <name evidence="15" type="ORF">SAMN05660826_02241</name>
</gene>
<evidence type="ECO:0000256" key="10">
    <source>
        <dbReference type="ARBA" id="ARBA00033334"/>
    </source>
</evidence>
<evidence type="ECO:0000256" key="3">
    <source>
        <dbReference type="ARBA" id="ARBA00012454"/>
    </source>
</evidence>
<dbReference type="STRING" id="447595.SAMN05660826_02241"/>
<dbReference type="InterPro" id="IPR036451">
    <property type="entry name" value="CblAdoTrfase-like_sf"/>
</dbReference>
<comment type="catalytic activity">
    <reaction evidence="12">
        <text>2 cob(II)yrinate a,c diamide + reduced [electron-transfer flavoprotein] + 2 ATP = 2 adenosylcob(III)yrinate a,c-diamide + 2 triphosphate + oxidized [electron-transfer flavoprotein] + 3 H(+)</text>
        <dbReference type="Rhea" id="RHEA:11528"/>
        <dbReference type="Rhea" id="RHEA-COMP:10685"/>
        <dbReference type="Rhea" id="RHEA-COMP:10686"/>
        <dbReference type="ChEBI" id="CHEBI:15378"/>
        <dbReference type="ChEBI" id="CHEBI:18036"/>
        <dbReference type="ChEBI" id="CHEBI:30616"/>
        <dbReference type="ChEBI" id="CHEBI:57692"/>
        <dbReference type="ChEBI" id="CHEBI:58307"/>
        <dbReference type="ChEBI" id="CHEBI:58503"/>
        <dbReference type="ChEBI" id="CHEBI:58537"/>
        <dbReference type="EC" id="2.5.1.17"/>
    </reaction>
</comment>
<evidence type="ECO:0000256" key="4">
    <source>
        <dbReference type="ARBA" id="ARBA00020963"/>
    </source>
</evidence>
<evidence type="ECO:0000256" key="12">
    <source>
        <dbReference type="ARBA" id="ARBA00048555"/>
    </source>
</evidence>
<proteinExistence type="inferred from homology"/>
<dbReference type="AlphaFoldDB" id="A0A1M7MBZ2"/>
<keyword evidence="5" id="KW-0169">Cobalamin biosynthesis</keyword>
<dbReference type="RefSeq" id="WP_073258472.1">
    <property type="nucleotide sequence ID" value="NZ_FRCR01000020.1"/>
</dbReference>
<keyword evidence="7" id="KW-0547">Nucleotide-binding</keyword>
<dbReference type="GO" id="GO:0008817">
    <property type="term" value="F:corrinoid adenosyltransferase activity"/>
    <property type="evidence" value="ECO:0007669"/>
    <property type="project" value="UniProtKB-EC"/>
</dbReference>
<dbReference type="SUPFAM" id="SSF143744">
    <property type="entry name" value="GlcG-like"/>
    <property type="match status" value="1"/>
</dbReference>
<dbReference type="InterPro" id="IPR005624">
    <property type="entry name" value="PduO/GlcC-like"/>
</dbReference>
<dbReference type="OrthoDB" id="9778896at2"/>
<dbReference type="Gene3D" id="3.30.450.150">
    <property type="entry name" value="Haem-degrading domain"/>
    <property type="match status" value="1"/>
</dbReference>
<evidence type="ECO:0000256" key="1">
    <source>
        <dbReference type="ARBA" id="ARBA00005121"/>
    </source>
</evidence>
<keyword evidence="16" id="KW-1185">Reference proteome</keyword>
<evidence type="ECO:0000256" key="11">
    <source>
        <dbReference type="ARBA" id="ARBA00033354"/>
    </source>
</evidence>
<comment type="catalytic activity">
    <reaction evidence="13">
        <text>2 cob(II)alamin + reduced [electron-transfer flavoprotein] + 2 ATP = 2 adenosylcob(III)alamin + 2 triphosphate + oxidized [electron-transfer flavoprotein] + 3 H(+)</text>
        <dbReference type="Rhea" id="RHEA:28671"/>
        <dbReference type="Rhea" id="RHEA-COMP:10685"/>
        <dbReference type="Rhea" id="RHEA-COMP:10686"/>
        <dbReference type="ChEBI" id="CHEBI:15378"/>
        <dbReference type="ChEBI" id="CHEBI:16304"/>
        <dbReference type="ChEBI" id="CHEBI:18036"/>
        <dbReference type="ChEBI" id="CHEBI:18408"/>
        <dbReference type="ChEBI" id="CHEBI:30616"/>
        <dbReference type="ChEBI" id="CHEBI:57692"/>
        <dbReference type="ChEBI" id="CHEBI:58307"/>
        <dbReference type="EC" id="2.5.1.17"/>
    </reaction>
</comment>
<evidence type="ECO:0000256" key="6">
    <source>
        <dbReference type="ARBA" id="ARBA00022679"/>
    </source>
</evidence>
<dbReference type="InterPro" id="IPR009221">
    <property type="entry name" value="PduO"/>
</dbReference>
<evidence type="ECO:0000259" key="14">
    <source>
        <dbReference type="Pfam" id="PF01923"/>
    </source>
</evidence>
<dbReference type="Gene3D" id="1.20.1200.10">
    <property type="entry name" value="Cobalamin adenosyltransferase-like"/>
    <property type="match status" value="1"/>
</dbReference>
<dbReference type="PANTHER" id="PTHR12213:SF0">
    <property type="entry name" value="CORRINOID ADENOSYLTRANSFERASE MMAB"/>
    <property type="match status" value="1"/>
</dbReference>
<dbReference type="SUPFAM" id="SSF89028">
    <property type="entry name" value="Cobalamin adenosyltransferase-like"/>
    <property type="match status" value="1"/>
</dbReference>
<evidence type="ECO:0000256" key="2">
    <source>
        <dbReference type="ARBA" id="ARBA00007487"/>
    </source>
</evidence>